<comment type="cofactor">
    <cofactor evidence="1">
        <name>pantetheine 4'-phosphate</name>
        <dbReference type="ChEBI" id="CHEBI:47942"/>
    </cofactor>
</comment>
<dbReference type="InterPro" id="IPR045851">
    <property type="entry name" value="AMP-bd_C_sf"/>
</dbReference>
<dbReference type="SMART" id="SM00823">
    <property type="entry name" value="PKS_PP"/>
    <property type="match status" value="1"/>
</dbReference>
<feature type="domain" description="Carrier" evidence="4">
    <location>
        <begin position="1009"/>
        <end position="1084"/>
    </location>
</feature>
<dbReference type="Gene3D" id="3.30.300.30">
    <property type="match status" value="1"/>
</dbReference>
<keyword evidence="3" id="KW-0597">Phosphoprotein</keyword>
<dbReference type="InterPro" id="IPR025110">
    <property type="entry name" value="AMP-bd_C"/>
</dbReference>
<dbReference type="InterPro" id="IPR020806">
    <property type="entry name" value="PKS_PP-bd"/>
</dbReference>
<dbReference type="Gene3D" id="3.30.559.10">
    <property type="entry name" value="Chloramphenicol acetyltransferase-like domain"/>
    <property type="match status" value="1"/>
</dbReference>
<dbReference type="InterPro" id="IPR000873">
    <property type="entry name" value="AMP-dep_synth/lig_dom"/>
</dbReference>
<dbReference type="PROSITE" id="PS00012">
    <property type="entry name" value="PHOSPHOPANTETHEINE"/>
    <property type="match status" value="1"/>
</dbReference>
<evidence type="ECO:0000256" key="2">
    <source>
        <dbReference type="ARBA" id="ARBA00022450"/>
    </source>
</evidence>
<comment type="caution">
    <text evidence="5">The sequence shown here is derived from an EMBL/GenBank/DDBJ whole genome shotgun (WGS) entry which is preliminary data.</text>
</comment>
<evidence type="ECO:0000256" key="1">
    <source>
        <dbReference type="ARBA" id="ARBA00001957"/>
    </source>
</evidence>
<gene>
    <name evidence="5" type="ORF">BJ970_006602</name>
</gene>
<dbReference type="InterPro" id="IPR036736">
    <property type="entry name" value="ACP-like_sf"/>
</dbReference>
<dbReference type="GO" id="GO:0047527">
    <property type="term" value="F:2,3-dihydroxybenzoate-serine ligase activity"/>
    <property type="evidence" value="ECO:0007669"/>
    <property type="project" value="TreeGrafter"/>
</dbReference>
<evidence type="ECO:0000256" key="3">
    <source>
        <dbReference type="ARBA" id="ARBA00022553"/>
    </source>
</evidence>
<protein>
    <submittedName>
        <fullName evidence="5">Amino acid adenylation domain-containing protein</fullName>
    </submittedName>
</protein>
<dbReference type="Gene3D" id="3.40.50.12780">
    <property type="entry name" value="N-terminal domain of ligase-like"/>
    <property type="match status" value="1"/>
</dbReference>
<organism evidence="5 6">
    <name type="scientific">Saccharopolyspora phatthalungensis</name>
    <dbReference type="NCBI Taxonomy" id="664693"/>
    <lineage>
        <taxon>Bacteria</taxon>
        <taxon>Bacillati</taxon>
        <taxon>Actinomycetota</taxon>
        <taxon>Actinomycetes</taxon>
        <taxon>Pseudonocardiales</taxon>
        <taxon>Pseudonocardiaceae</taxon>
        <taxon>Saccharopolyspora</taxon>
    </lineage>
</organism>
<dbReference type="InterPro" id="IPR009081">
    <property type="entry name" value="PP-bd_ACP"/>
</dbReference>
<dbReference type="GO" id="GO:0008610">
    <property type="term" value="P:lipid biosynthetic process"/>
    <property type="evidence" value="ECO:0007669"/>
    <property type="project" value="UniProtKB-ARBA"/>
</dbReference>
<dbReference type="InterPro" id="IPR042099">
    <property type="entry name" value="ANL_N_sf"/>
</dbReference>
<dbReference type="InterPro" id="IPR020845">
    <property type="entry name" value="AMP-binding_CS"/>
</dbReference>
<dbReference type="InterPro" id="IPR006162">
    <property type="entry name" value="Ppantetheine_attach_site"/>
</dbReference>
<dbReference type="SUPFAM" id="SSF52777">
    <property type="entry name" value="CoA-dependent acyltransferases"/>
    <property type="match status" value="2"/>
</dbReference>
<dbReference type="PANTHER" id="PTHR45527">
    <property type="entry name" value="NONRIBOSOMAL PEPTIDE SYNTHETASE"/>
    <property type="match status" value="1"/>
</dbReference>
<dbReference type="InterPro" id="IPR023213">
    <property type="entry name" value="CAT-like_dom_sf"/>
</dbReference>
<dbReference type="EMBL" id="JACHIW010000002">
    <property type="protein sequence ID" value="MBB5159003.1"/>
    <property type="molecule type" value="Genomic_DNA"/>
</dbReference>
<dbReference type="Gene3D" id="3.30.559.30">
    <property type="entry name" value="Nonribosomal peptide synthetase, condensation domain"/>
    <property type="match status" value="1"/>
</dbReference>
<dbReference type="InterPro" id="IPR001242">
    <property type="entry name" value="Condensation_dom"/>
</dbReference>
<dbReference type="Gene3D" id="1.10.1200.10">
    <property type="entry name" value="ACP-like"/>
    <property type="match status" value="1"/>
</dbReference>
<keyword evidence="2" id="KW-0596">Phosphopantetheine</keyword>
<evidence type="ECO:0000313" key="5">
    <source>
        <dbReference type="EMBL" id="MBB5159003.1"/>
    </source>
</evidence>
<dbReference type="Pfam" id="PF00550">
    <property type="entry name" value="PP-binding"/>
    <property type="match status" value="1"/>
</dbReference>
<keyword evidence="6" id="KW-1185">Reference proteome</keyword>
<dbReference type="GO" id="GO:0009366">
    <property type="term" value="C:enterobactin synthetase complex"/>
    <property type="evidence" value="ECO:0007669"/>
    <property type="project" value="TreeGrafter"/>
</dbReference>
<dbReference type="Pfam" id="PF13193">
    <property type="entry name" value="AMP-binding_C"/>
    <property type="match status" value="1"/>
</dbReference>
<reference evidence="5 6" key="1">
    <citation type="submission" date="2020-08" db="EMBL/GenBank/DDBJ databases">
        <title>Sequencing the genomes of 1000 actinobacteria strains.</title>
        <authorList>
            <person name="Klenk H.-P."/>
        </authorList>
    </citation>
    <scope>NUCLEOTIDE SEQUENCE [LARGE SCALE GENOMIC DNA]</scope>
    <source>
        <strain evidence="5 6">DSM 45584</strain>
    </source>
</reference>
<dbReference type="PROSITE" id="PS00455">
    <property type="entry name" value="AMP_BINDING"/>
    <property type="match status" value="1"/>
</dbReference>
<proteinExistence type="predicted"/>
<dbReference type="PANTHER" id="PTHR45527:SF1">
    <property type="entry name" value="FATTY ACID SYNTHASE"/>
    <property type="match status" value="1"/>
</dbReference>
<dbReference type="GO" id="GO:0005829">
    <property type="term" value="C:cytosol"/>
    <property type="evidence" value="ECO:0007669"/>
    <property type="project" value="TreeGrafter"/>
</dbReference>
<dbReference type="Pfam" id="PF00668">
    <property type="entry name" value="Condensation"/>
    <property type="match status" value="1"/>
</dbReference>
<dbReference type="InterPro" id="IPR010071">
    <property type="entry name" value="AA_adenyl_dom"/>
</dbReference>
<dbReference type="Pfam" id="PF00501">
    <property type="entry name" value="AMP-binding"/>
    <property type="match status" value="1"/>
</dbReference>
<dbReference type="GO" id="GO:0043041">
    <property type="term" value="P:amino acid activation for nonribosomal peptide biosynthetic process"/>
    <property type="evidence" value="ECO:0007669"/>
    <property type="project" value="TreeGrafter"/>
</dbReference>
<dbReference type="NCBIfam" id="TIGR01733">
    <property type="entry name" value="AA-adenyl-dom"/>
    <property type="match status" value="1"/>
</dbReference>
<evidence type="ECO:0000259" key="4">
    <source>
        <dbReference type="PROSITE" id="PS50075"/>
    </source>
</evidence>
<sequence>MAAASPEDLDALFRHAYHRYCDQRALIGTQESCAGLVAKLHAAGVDEIAALVDFGLSAEQISAGLVRLDRLRRAFTTPAERSGPATTAQRRMWLACQLTGASAYNEIQGVRLRGPLDEEAVRAALRGLVDRHPGLRVVFRPDGRDQELRQVVLDRVDVPVTVSEHHCQDADTAITAVVREESRREYDLAQGPLFTPRLLRLGTDDHALIIGIHHLITDGHSAGLIAADFPELYRAAVAGDAPRFEAPGGSPLDADRPVHDPADLDWWRAHLGTEPPVPQQPTDRPRADAAVGMGASVTAWFDPRRTAALREWSGTQGVSVFASLLTAWREVLRRFSGQEEFIVGTTFGRRTPQTKNTVGFFSSLLPLRGVLRDDMETGAAVRAARDAVLEATEHSGVDLDALFTEVNPAPGTARPLMPVSIDLDTEALPGITLPGVSAEPLGVGTASAPLELSLMVVRTGSGLRLSIRYDAGLYAEATARRYLDHLQLVLEAISDGRAARIGDLPMLTAEDEKRLRAISVGPQPVPHHTTLTEVRPGGDRPLVVDAAGRHSGGKLAAAANGVAARLIEQGAGRGDVVAVALPRGHEFVAAVLGAVAAGVAYLPLDLSQPVPRLAAVLADAGPVALICSHDLDPALAPGVPRLHVGGDSPLRTVTVTGDDLLCLLYTSGSTGTPKGVLIEHRNVAATLAVFLDRLGITGDDRLSWYSAPGFDAGHIELWPALATGAELHVVPDEVRLDPQALVAWLVRQRITVAFLPTAVAEAVLDQPWPRDAALRVLCVGGERLNSRPREDIAFTVFNIYGPTECSVFCSWGEVSPRGVGSPSLGPPNPALRLEVRDAAGRVLPPGAIGELHVGGPQVARGYHGDPSLTAQRFSTDDNGCRWYRTGDLVRWRADGELDFVGRADDQVQIRGVRVEPAEVTCAVRTLPGVLDARVLAETDDATGRDLLACHVLAERTAADGLGETELARRWRAGLAELLPRPMVPERWLVVDRLPLTQNGKWARQAGQASDDDRIAAAVRQVWAEVLGVDGFDDYARFFDLGGHSLNALTLLNRVRERFGAEYSLSEFFADPTVCGMASVLAGNRMRGEL</sequence>
<name>A0A840QKK2_9PSEU</name>
<dbReference type="SUPFAM" id="SSF47336">
    <property type="entry name" value="ACP-like"/>
    <property type="match status" value="1"/>
</dbReference>
<dbReference type="AlphaFoldDB" id="A0A840QKK2"/>
<dbReference type="GO" id="GO:0009239">
    <property type="term" value="P:enterobactin biosynthetic process"/>
    <property type="evidence" value="ECO:0007669"/>
    <property type="project" value="TreeGrafter"/>
</dbReference>
<dbReference type="GO" id="GO:0031177">
    <property type="term" value="F:phosphopantetheine binding"/>
    <property type="evidence" value="ECO:0007669"/>
    <property type="project" value="InterPro"/>
</dbReference>
<dbReference type="SUPFAM" id="SSF56801">
    <property type="entry name" value="Acetyl-CoA synthetase-like"/>
    <property type="match status" value="1"/>
</dbReference>
<accession>A0A840QKK2</accession>
<evidence type="ECO:0000313" key="6">
    <source>
        <dbReference type="Proteomes" id="UP000584374"/>
    </source>
</evidence>
<dbReference type="Proteomes" id="UP000584374">
    <property type="component" value="Unassembled WGS sequence"/>
</dbReference>
<dbReference type="PROSITE" id="PS50075">
    <property type="entry name" value="CARRIER"/>
    <property type="match status" value="1"/>
</dbReference>
<dbReference type="CDD" id="cd05930">
    <property type="entry name" value="A_NRPS"/>
    <property type="match status" value="1"/>
</dbReference>
<dbReference type="RefSeq" id="WP_221468334.1">
    <property type="nucleotide sequence ID" value="NZ_JACHIW010000002.1"/>
</dbReference>